<sequence length="99" mass="11372">MLTKYLLINLLAQSSRNCLPSSYRFVHSTHGTWYDEGHRSTAITIPSMIGKLPLFAWENSSLEVFQFTLIKRGPEVVYTAAVDDFPTRTTWQVKHIARN</sequence>
<gene>
    <name evidence="1" type="ORF">CRV2_00017697</name>
</gene>
<reference evidence="1" key="1">
    <citation type="submission" date="2020-04" db="EMBL/GenBank/DDBJ databases">
        <authorList>
            <person name="Broberg M."/>
        </authorList>
    </citation>
    <scope>NUCLEOTIDE SEQUENCE</scope>
</reference>
<proteinExistence type="predicted"/>
<organism evidence="1 2">
    <name type="scientific">Clonostachys rosea f. rosea IK726</name>
    <dbReference type="NCBI Taxonomy" id="1349383"/>
    <lineage>
        <taxon>Eukaryota</taxon>
        <taxon>Fungi</taxon>
        <taxon>Dikarya</taxon>
        <taxon>Ascomycota</taxon>
        <taxon>Pezizomycotina</taxon>
        <taxon>Sordariomycetes</taxon>
        <taxon>Hypocreomycetidae</taxon>
        <taxon>Hypocreales</taxon>
        <taxon>Bionectriaceae</taxon>
        <taxon>Clonostachys</taxon>
    </lineage>
</organism>
<keyword evidence="2" id="KW-1185">Reference proteome</keyword>
<dbReference type="EMBL" id="CADEHS020000494">
    <property type="protein sequence ID" value="CAG9952447.1"/>
    <property type="molecule type" value="Genomic_DNA"/>
</dbReference>
<name>A0ACA9UJ08_BIOOC</name>
<comment type="caution">
    <text evidence="1">The sequence shown here is derived from an EMBL/GenBank/DDBJ whole genome shotgun (WGS) entry which is preliminary data.</text>
</comment>
<evidence type="ECO:0000313" key="2">
    <source>
        <dbReference type="Proteomes" id="UP000836387"/>
    </source>
</evidence>
<dbReference type="Proteomes" id="UP000836387">
    <property type="component" value="Unassembled WGS sequence"/>
</dbReference>
<protein>
    <submittedName>
        <fullName evidence="1">Uncharacterized protein</fullName>
    </submittedName>
</protein>
<evidence type="ECO:0000313" key="1">
    <source>
        <dbReference type="EMBL" id="CAG9952447.1"/>
    </source>
</evidence>
<reference evidence="1" key="2">
    <citation type="submission" date="2021-10" db="EMBL/GenBank/DDBJ databases">
        <authorList>
            <person name="Piombo E."/>
        </authorList>
    </citation>
    <scope>NUCLEOTIDE SEQUENCE</scope>
</reference>
<accession>A0ACA9UJ08</accession>